<evidence type="ECO:0000256" key="1">
    <source>
        <dbReference type="ARBA" id="ARBA00001974"/>
    </source>
</evidence>
<protein>
    <submittedName>
        <fullName evidence="7">Acyl-CoA dehydrogenase</fullName>
    </submittedName>
</protein>
<gene>
    <name evidence="7" type="ORF">BST33_06320</name>
</gene>
<keyword evidence="8" id="KW-1185">Reference proteome</keyword>
<dbReference type="Proteomes" id="UP000192320">
    <property type="component" value="Unassembled WGS sequence"/>
</dbReference>
<evidence type="ECO:0000313" key="7">
    <source>
        <dbReference type="EMBL" id="ORB02681.1"/>
    </source>
</evidence>
<feature type="domain" description="Acyl-CoA dehydrogenase/oxidase C-terminal" evidence="6">
    <location>
        <begin position="198"/>
        <end position="319"/>
    </location>
</feature>
<dbReference type="InterPro" id="IPR009075">
    <property type="entry name" value="AcylCo_DH/oxidase_C"/>
</dbReference>
<comment type="similarity">
    <text evidence="2">Belongs to the acyl-CoA dehydrogenase family.</text>
</comment>
<dbReference type="RefSeq" id="WP_109558849.1">
    <property type="nucleotide sequence ID" value="NZ_AP022589.1"/>
</dbReference>
<dbReference type="PANTHER" id="PTHR43884">
    <property type="entry name" value="ACYL-COA DEHYDROGENASE"/>
    <property type="match status" value="1"/>
</dbReference>
<keyword evidence="5" id="KW-0560">Oxidoreductase</keyword>
<dbReference type="OrthoDB" id="2450120at2"/>
<evidence type="ECO:0000256" key="5">
    <source>
        <dbReference type="ARBA" id="ARBA00023002"/>
    </source>
</evidence>
<evidence type="ECO:0000259" key="6">
    <source>
        <dbReference type="Pfam" id="PF00441"/>
    </source>
</evidence>
<evidence type="ECO:0000256" key="4">
    <source>
        <dbReference type="ARBA" id="ARBA00022827"/>
    </source>
</evidence>
<comment type="cofactor">
    <cofactor evidence="1">
        <name>FAD</name>
        <dbReference type="ChEBI" id="CHEBI:57692"/>
    </cofactor>
</comment>
<reference evidence="7 8" key="1">
    <citation type="submission" date="2017-02" db="EMBL/GenBank/DDBJ databases">
        <title>The new phylogeny of genus Mycobacterium.</title>
        <authorList>
            <person name="Tortoli E."/>
            <person name="Trovato A."/>
            <person name="Cirillo D.M."/>
        </authorList>
    </citation>
    <scope>NUCLEOTIDE SEQUENCE [LARGE SCALE GENOMIC DNA]</scope>
    <source>
        <strain evidence="7 8">DSM 45633</strain>
    </source>
</reference>
<dbReference type="SUPFAM" id="SSF56645">
    <property type="entry name" value="Acyl-CoA dehydrogenase NM domain-like"/>
    <property type="match status" value="1"/>
</dbReference>
<evidence type="ECO:0000256" key="2">
    <source>
        <dbReference type="ARBA" id="ARBA00009347"/>
    </source>
</evidence>
<dbReference type="GO" id="GO:0003995">
    <property type="term" value="F:acyl-CoA dehydrogenase activity"/>
    <property type="evidence" value="ECO:0007669"/>
    <property type="project" value="TreeGrafter"/>
</dbReference>
<dbReference type="InterPro" id="IPR037069">
    <property type="entry name" value="AcylCoA_DH/ox_N_sf"/>
</dbReference>
<sequence length="346" mass="37047">MTTSELTTESGVDRELVDMMNSVFAEHRDVHPPTGTITHDVEFWSRLDQLGLVRLSGSVDTGGSGATWHEAAELISAAVRHAVRMPLAEHDVLACWLLEELGLPIDEATRTVCVVDESGTAAAVPWASTADRIVVVWPNNDVHLLADVDRADLRIAPGCNTIGEPRDTVSGDVSRLTGIVVTPELLTKLRLKSALVRSIQVCAALDRILELSVEHTSARVQFGRPLSKFQAIQHLVADIAAEAALARAATEAALAAAVDSDWSATNLGFLVAVARSCTGHATTVAVRNAHQALGAIGITIEHRLHEYTRAALAWRSEFGSVHQWDEEVARAALAAGADGLWSLIAH</sequence>
<keyword evidence="4" id="KW-0274">FAD</keyword>
<evidence type="ECO:0000256" key="3">
    <source>
        <dbReference type="ARBA" id="ARBA00022630"/>
    </source>
</evidence>
<comment type="caution">
    <text evidence="7">The sequence shown here is derived from an EMBL/GenBank/DDBJ whole genome shotgun (WGS) entry which is preliminary data.</text>
</comment>
<keyword evidence="3" id="KW-0285">Flavoprotein</keyword>
<dbReference type="InterPro" id="IPR009100">
    <property type="entry name" value="AcylCoA_DH/oxidase_NM_dom_sf"/>
</dbReference>
<dbReference type="Pfam" id="PF00441">
    <property type="entry name" value="Acyl-CoA_dh_1"/>
    <property type="match status" value="1"/>
</dbReference>
<dbReference type="Gene3D" id="1.10.540.10">
    <property type="entry name" value="Acyl-CoA dehydrogenase/oxidase, N-terminal domain"/>
    <property type="match status" value="1"/>
</dbReference>
<dbReference type="Gene3D" id="1.20.140.10">
    <property type="entry name" value="Butyryl-CoA Dehydrogenase, subunit A, domain 3"/>
    <property type="match status" value="1"/>
</dbReference>
<organism evidence="7 8">
    <name type="scientific">Mycolicibacter minnesotensis</name>
    <dbReference type="NCBI Taxonomy" id="1118379"/>
    <lineage>
        <taxon>Bacteria</taxon>
        <taxon>Bacillati</taxon>
        <taxon>Actinomycetota</taxon>
        <taxon>Actinomycetes</taxon>
        <taxon>Mycobacteriales</taxon>
        <taxon>Mycobacteriaceae</taxon>
        <taxon>Mycolicibacter</taxon>
    </lineage>
</organism>
<proteinExistence type="inferred from homology"/>
<evidence type="ECO:0000313" key="8">
    <source>
        <dbReference type="Proteomes" id="UP000192320"/>
    </source>
</evidence>
<dbReference type="EMBL" id="MVHZ01000004">
    <property type="protein sequence ID" value="ORB02681.1"/>
    <property type="molecule type" value="Genomic_DNA"/>
</dbReference>
<accession>A0A7I7R1T5</accession>
<dbReference type="InterPro" id="IPR036250">
    <property type="entry name" value="AcylCo_DH-like_C"/>
</dbReference>
<dbReference type="GO" id="GO:0050660">
    <property type="term" value="F:flavin adenine dinucleotide binding"/>
    <property type="evidence" value="ECO:0007669"/>
    <property type="project" value="InterPro"/>
</dbReference>
<dbReference type="AlphaFoldDB" id="A0A7I7R1T5"/>
<dbReference type="SUPFAM" id="SSF47203">
    <property type="entry name" value="Acyl-CoA dehydrogenase C-terminal domain-like"/>
    <property type="match status" value="1"/>
</dbReference>
<name>A0A7I7R1T5_9MYCO</name>
<dbReference type="PANTHER" id="PTHR43884:SF20">
    <property type="entry name" value="ACYL-COA DEHYDROGENASE FADE28"/>
    <property type="match status" value="1"/>
</dbReference>